<dbReference type="AlphaFoldDB" id="A0A936ZQI5"/>
<evidence type="ECO:0000313" key="2">
    <source>
        <dbReference type="Proteomes" id="UP000651057"/>
    </source>
</evidence>
<accession>A0A936ZQI5</accession>
<evidence type="ECO:0000313" key="1">
    <source>
        <dbReference type="EMBL" id="MBL0683567.1"/>
    </source>
</evidence>
<sequence length="73" mass="8602">MSDNLSISDIRLIIRNLITFIVVEGKEYVHDDYKRDYVSKYIMVLIKTINLIDDDEEFSLVKDIADDISNYLK</sequence>
<proteinExistence type="predicted"/>
<protein>
    <submittedName>
        <fullName evidence="1">Uncharacterized protein</fullName>
    </submittedName>
</protein>
<gene>
    <name evidence="1" type="ORF">JJQ60_08570</name>
</gene>
<dbReference type="RefSeq" id="WP_201918681.1">
    <property type="nucleotide sequence ID" value="NZ_BAABAX010000005.1"/>
</dbReference>
<keyword evidence="2" id="KW-1185">Reference proteome</keyword>
<dbReference type="EMBL" id="JAERQJ010000003">
    <property type="protein sequence ID" value="MBL0683567.1"/>
    <property type="molecule type" value="Genomic_DNA"/>
</dbReference>
<reference evidence="1" key="1">
    <citation type="submission" date="2021-01" db="EMBL/GenBank/DDBJ databases">
        <authorList>
            <person name="Zhong Y.L."/>
        </authorList>
    </citation>
    <scope>NUCLEOTIDE SEQUENCE</scope>
    <source>
        <strain evidence="1">KCTC 23302</strain>
    </source>
</reference>
<comment type="caution">
    <text evidence="1">The sequence shown here is derived from an EMBL/GenBank/DDBJ whole genome shotgun (WGS) entry which is preliminary data.</text>
</comment>
<organism evidence="1 2">
    <name type="scientific">Aquimarina mytili</name>
    <dbReference type="NCBI Taxonomy" id="874423"/>
    <lineage>
        <taxon>Bacteria</taxon>
        <taxon>Pseudomonadati</taxon>
        <taxon>Bacteroidota</taxon>
        <taxon>Flavobacteriia</taxon>
        <taxon>Flavobacteriales</taxon>
        <taxon>Flavobacteriaceae</taxon>
        <taxon>Aquimarina</taxon>
    </lineage>
</organism>
<name>A0A936ZQI5_9FLAO</name>
<dbReference type="Proteomes" id="UP000651057">
    <property type="component" value="Unassembled WGS sequence"/>
</dbReference>